<dbReference type="Proteomes" id="UP000315280">
    <property type="component" value="Segment"/>
</dbReference>
<organism evidence="1 2">
    <name type="scientific">Microbacterium phage FuzzBuster</name>
    <dbReference type="NCBI Taxonomy" id="2590935"/>
    <lineage>
        <taxon>Viruses</taxon>
        <taxon>Duplodnaviria</taxon>
        <taxon>Heunggongvirae</taxon>
        <taxon>Uroviricota</taxon>
        <taxon>Caudoviricetes</taxon>
        <taxon>Hodgkinviridae</taxon>
        <taxon>Fuzzbustervirus</taxon>
        <taxon>Fuzzbustervirus fuzzbuster</taxon>
    </lineage>
</organism>
<evidence type="ECO:0000313" key="2">
    <source>
        <dbReference type="Proteomes" id="UP000315280"/>
    </source>
</evidence>
<accession>A0A516KV34</accession>
<proteinExistence type="predicted"/>
<reference evidence="1 2" key="1">
    <citation type="submission" date="2019-06" db="EMBL/GenBank/DDBJ databases">
        <authorList>
            <person name="Austin C.R."/>
            <person name="Baumgardner C.A."/>
            <person name="Baysinger H.J."/>
            <person name="David A.M."/>
            <person name="Folse N.B."/>
            <person name="Gammon C.A."/>
            <person name="Garcia V.M."/>
            <person name="Gobble C.S."/>
            <person name="Herold B.N."/>
            <person name="Huamancondor M.S."/>
            <person name="Matheson G.R."/>
            <person name="Mondragon I."/>
            <person name="Nemes S.A."/>
            <person name="Neri L.M."/>
            <person name="Renaud V.D."/>
            <person name="Rigsbee E.A."/>
            <person name="Rockette B.M."/>
            <person name="Santiago M.R."/>
            <person name="Savage M.D."/>
            <person name="Simpson J.M."/>
            <person name="Slentz J.N."/>
            <person name="Spencer B.G."/>
            <person name="White D.J."/>
            <person name="Yarboro C.B."/>
            <person name="Anderson E.L."/>
            <person name="Wallen J.R."/>
            <person name="Gainey M.D."/>
            <person name="Garlena R.A."/>
            <person name="Russell D.A."/>
            <person name="Pope W.H."/>
            <person name="Jacobs-Sera D."/>
            <person name="Hatfull G.F."/>
        </authorList>
    </citation>
    <scope>NUCLEOTIDE SEQUENCE [LARGE SCALE GENOMIC DNA]</scope>
</reference>
<name>A0A516KV34_9CAUD</name>
<gene>
    <name evidence="1" type="primary">57</name>
    <name evidence="1" type="ORF">SEA_FUZZBUSTER_57</name>
</gene>
<keyword evidence="2" id="KW-1185">Reference proteome</keyword>
<sequence>MTIRYIVGHGWAERVSDVTALPHRVLRINYAGDIDVRRSHAGEESAPLLQISHAEIRFLARESRRAERARLWARLFGRRSSTDTAATFEKVATAGQTTPPDLDALASAGVPPIRREQVEEARAIRRLFEPMKREDGTLDVSKVAMESTMRTQSGLPSYIAELDGPGKVQ</sequence>
<dbReference type="EMBL" id="MN062720">
    <property type="protein sequence ID" value="QDP45541.1"/>
    <property type="molecule type" value="Genomic_DNA"/>
</dbReference>
<evidence type="ECO:0000313" key="1">
    <source>
        <dbReference type="EMBL" id="QDP45541.1"/>
    </source>
</evidence>
<protein>
    <submittedName>
        <fullName evidence="1">Uncharacterized protein</fullName>
    </submittedName>
</protein>